<gene>
    <name evidence="2" type="ORF">DES47_10165</name>
</gene>
<proteinExistence type="predicted"/>
<comment type="caution">
    <text evidence="2">The sequence shown here is derived from an EMBL/GenBank/DDBJ whole genome shotgun (WGS) entry which is preliminary data.</text>
</comment>
<dbReference type="EMBL" id="SNXS01000001">
    <property type="protein sequence ID" value="TDP74019.1"/>
    <property type="molecule type" value="Genomic_DNA"/>
</dbReference>
<evidence type="ECO:0000256" key="1">
    <source>
        <dbReference type="SAM" id="SignalP"/>
    </source>
</evidence>
<accession>A0A4R6QT57</accession>
<keyword evidence="3" id="KW-1185">Reference proteome</keyword>
<evidence type="ECO:0000313" key="3">
    <source>
        <dbReference type="Proteomes" id="UP000295361"/>
    </source>
</evidence>
<feature type="chain" id="PRO_5020998316" description="Secreted protein" evidence="1">
    <location>
        <begin position="20"/>
        <end position="71"/>
    </location>
</feature>
<name>A0A4R6QT57_9BURK</name>
<dbReference type="InParanoid" id="A0A4R6QT57"/>
<dbReference type="AlphaFoldDB" id="A0A4R6QT57"/>
<feature type="signal peptide" evidence="1">
    <location>
        <begin position="1"/>
        <end position="19"/>
    </location>
</feature>
<evidence type="ECO:0000313" key="2">
    <source>
        <dbReference type="EMBL" id="TDP74019.1"/>
    </source>
</evidence>
<dbReference type="Proteomes" id="UP000295361">
    <property type="component" value="Unassembled WGS sequence"/>
</dbReference>
<dbReference type="RefSeq" id="WP_133698688.1">
    <property type="nucleotide sequence ID" value="NZ_SNXS01000001.1"/>
</dbReference>
<protein>
    <recommendedName>
        <fullName evidence="4">Secreted protein</fullName>
    </recommendedName>
</protein>
<evidence type="ECO:0008006" key="4">
    <source>
        <dbReference type="Google" id="ProtNLM"/>
    </source>
</evidence>
<reference evidence="2 3" key="1">
    <citation type="submission" date="2019-03" db="EMBL/GenBank/DDBJ databases">
        <title>Genomic Encyclopedia of Type Strains, Phase IV (KMG-IV): sequencing the most valuable type-strain genomes for metagenomic binning, comparative biology and taxonomic classification.</title>
        <authorList>
            <person name="Goeker M."/>
        </authorList>
    </citation>
    <scope>NUCLEOTIDE SEQUENCE [LARGE SCALE GENOMIC DNA]</scope>
    <source>
        <strain evidence="2 3">DSM 16998</strain>
    </source>
</reference>
<dbReference type="OrthoDB" id="6089671at2"/>
<keyword evidence="1" id="KW-0732">Signal</keyword>
<sequence length="71" mass="7784">MLKSARSLLLIALTGLAGALPAASAPWYQWRSQVNGELYCNQLKPGEGWKLADGPFRDAGCRQKGRPGERR</sequence>
<organism evidence="2 3">
    <name type="scientific">Roseateles toxinivorans</name>
    <dbReference type="NCBI Taxonomy" id="270368"/>
    <lineage>
        <taxon>Bacteria</taxon>
        <taxon>Pseudomonadati</taxon>
        <taxon>Pseudomonadota</taxon>
        <taxon>Betaproteobacteria</taxon>
        <taxon>Burkholderiales</taxon>
        <taxon>Sphaerotilaceae</taxon>
        <taxon>Roseateles</taxon>
    </lineage>
</organism>